<reference evidence="15 16" key="1">
    <citation type="submission" date="2024-09" db="EMBL/GenBank/DDBJ databases">
        <authorList>
            <person name="Sun Q."/>
            <person name="Mori K."/>
        </authorList>
    </citation>
    <scope>NUCLEOTIDE SEQUENCE [LARGE SCALE GENOMIC DNA]</scope>
    <source>
        <strain evidence="15 16">JCM 11201</strain>
    </source>
</reference>
<protein>
    <recommendedName>
        <fullName evidence="12 13">Holliday junction resolvase RecU</fullName>
        <ecNumber evidence="13 14">3.1.21.10</ecNumber>
    </recommendedName>
    <alternativeName>
        <fullName evidence="13">Recombination protein U homolog</fullName>
    </alternativeName>
</protein>
<dbReference type="Gene3D" id="3.40.1350.10">
    <property type="match status" value="1"/>
</dbReference>
<evidence type="ECO:0000313" key="15">
    <source>
        <dbReference type="EMBL" id="MFB9757679.1"/>
    </source>
</evidence>
<comment type="function">
    <text evidence="13">Endonuclease that resolves Holliday junction intermediates in genetic recombination. Cleaves mobile four-strand junctions by introducing symmetrical nicks in paired strands. Promotes annealing of linear ssDNA with homologous dsDNA. Required for DNA repair, homologous recombination and chromosome segregation.</text>
</comment>
<gene>
    <name evidence="13 15" type="primary">recU</name>
    <name evidence="15" type="ORF">ACFFMS_03875</name>
</gene>
<evidence type="ECO:0000256" key="13">
    <source>
        <dbReference type="HAMAP-Rule" id="MF_00130"/>
    </source>
</evidence>
<evidence type="ECO:0000256" key="12">
    <source>
        <dbReference type="ARBA" id="ARBA00029523"/>
    </source>
</evidence>
<keyword evidence="5 13" id="KW-0255">Endonuclease</keyword>
<keyword evidence="10 13" id="KW-0234">DNA repair</keyword>
<dbReference type="SUPFAM" id="SSF52980">
    <property type="entry name" value="Restriction endonuclease-like"/>
    <property type="match status" value="1"/>
</dbReference>
<evidence type="ECO:0000256" key="4">
    <source>
        <dbReference type="ARBA" id="ARBA00022723"/>
    </source>
</evidence>
<evidence type="ECO:0000256" key="5">
    <source>
        <dbReference type="ARBA" id="ARBA00022759"/>
    </source>
</evidence>
<sequence length="200" mass="23551">MSIRYPNGKPYASEKEIHNPYIKNHTYSNRGMSLEEELNETNEYYSAADIACIHKKPTPLQIVKVDYPQRSAAVVREAYFKQPSTTDYNGVYKGRYIDFEAKETKNKTSFPLQNLHLHQIEHMKQILQHGGIAFVIIKFTFHNEIYFLDAKHMIEYWERQTNGGRKSVTKQEIETKGYLIKCGYRPRVDYLHVLDTLYFS</sequence>
<keyword evidence="4 13" id="KW-0479">Metal-binding</keyword>
<dbReference type="NCBIfam" id="NF002581">
    <property type="entry name" value="PRK02234.1-2"/>
    <property type="match status" value="1"/>
</dbReference>
<keyword evidence="6 13" id="KW-0227">DNA damage</keyword>
<dbReference type="EMBL" id="JBHMAF010000017">
    <property type="protein sequence ID" value="MFB9757679.1"/>
    <property type="molecule type" value="Genomic_DNA"/>
</dbReference>
<dbReference type="HAMAP" id="MF_00130">
    <property type="entry name" value="RecU"/>
    <property type="match status" value="1"/>
</dbReference>
<evidence type="ECO:0000256" key="11">
    <source>
        <dbReference type="ARBA" id="ARBA00023447"/>
    </source>
</evidence>
<comment type="subcellular location">
    <subcellularLocation>
        <location evidence="1 13">Cytoplasm</location>
    </subcellularLocation>
</comment>
<keyword evidence="7 13" id="KW-0378">Hydrolase</keyword>
<evidence type="ECO:0000256" key="10">
    <source>
        <dbReference type="ARBA" id="ARBA00023204"/>
    </source>
</evidence>
<keyword evidence="8 13" id="KW-0460">Magnesium</keyword>
<keyword evidence="9 13" id="KW-0233">DNA recombination</keyword>
<dbReference type="PIRSF" id="PIRSF037785">
    <property type="entry name" value="RecU"/>
    <property type="match status" value="1"/>
</dbReference>
<dbReference type="EC" id="3.1.21.10" evidence="13 14"/>
<name>A0ABV5WAR3_9BACI</name>
<dbReference type="Proteomes" id="UP001589609">
    <property type="component" value="Unassembled WGS sequence"/>
</dbReference>
<evidence type="ECO:0000256" key="8">
    <source>
        <dbReference type="ARBA" id="ARBA00022842"/>
    </source>
</evidence>
<dbReference type="InterPro" id="IPR004612">
    <property type="entry name" value="Resolv_RecU"/>
</dbReference>
<feature type="binding site" evidence="13">
    <location>
        <position position="100"/>
    </location>
    <ligand>
        <name>Mg(2+)</name>
        <dbReference type="ChEBI" id="CHEBI:18420"/>
    </ligand>
</feature>
<keyword evidence="16" id="KW-1185">Reference proteome</keyword>
<comment type="similarity">
    <text evidence="11 13">Belongs to the RecU family.</text>
</comment>
<dbReference type="Pfam" id="PF03838">
    <property type="entry name" value="RecU"/>
    <property type="match status" value="1"/>
</dbReference>
<accession>A0ABV5WAR3</accession>
<comment type="cofactor">
    <cofactor evidence="13">
        <name>Mg(2+)</name>
        <dbReference type="ChEBI" id="CHEBI:18420"/>
    </cofactor>
    <text evidence="13">Binds 1 Mg(2+) ion per subunit.</text>
</comment>
<feature type="site" description="Transition state stabilizer" evidence="13">
    <location>
        <position position="102"/>
    </location>
</feature>
<comment type="catalytic activity">
    <reaction evidence="13">
        <text>Endonucleolytic cleavage at a junction such as a reciprocal single-stranded crossover between two homologous DNA duplexes (Holliday junction).</text>
        <dbReference type="EC" id="3.1.21.10"/>
    </reaction>
</comment>
<evidence type="ECO:0000256" key="7">
    <source>
        <dbReference type="ARBA" id="ARBA00022801"/>
    </source>
</evidence>
<evidence type="ECO:0000313" key="16">
    <source>
        <dbReference type="Proteomes" id="UP001589609"/>
    </source>
</evidence>
<evidence type="ECO:0000256" key="3">
    <source>
        <dbReference type="ARBA" id="ARBA00022722"/>
    </source>
</evidence>
<comment type="caution">
    <text evidence="15">The sequence shown here is derived from an EMBL/GenBank/DDBJ whole genome shotgun (WGS) entry which is preliminary data.</text>
</comment>
<dbReference type="NCBIfam" id="NF002584">
    <property type="entry name" value="PRK02234.1-5"/>
    <property type="match status" value="1"/>
</dbReference>
<feature type="binding site" evidence="13">
    <location>
        <position position="87"/>
    </location>
    <ligand>
        <name>Mg(2+)</name>
        <dbReference type="ChEBI" id="CHEBI:18420"/>
    </ligand>
</feature>
<feature type="binding site" evidence="13">
    <location>
        <position position="85"/>
    </location>
    <ligand>
        <name>Mg(2+)</name>
        <dbReference type="ChEBI" id="CHEBI:18420"/>
    </ligand>
</feature>
<evidence type="ECO:0000256" key="6">
    <source>
        <dbReference type="ARBA" id="ARBA00022763"/>
    </source>
</evidence>
<evidence type="ECO:0000256" key="9">
    <source>
        <dbReference type="ARBA" id="ARBA00023172"/>
    </source>
</evidence>
<keyword evidence="3 13" id="KW-0540">Nuclease</keyword>
<dbReference type="InterPro" id="IPR011335">
    <property type="entry name" value="Restrct_endonuc-II-like"/>
</dbReference>
<evidence type="ECO:0000256" key="1">
    <source>
        <dbReference type="ARBA" id="ARBA00004496"/>
    </source>
</evidence>
<keyword evidence="2 13" id="KW-0963">Cytoplasm</keyword>
<evidence type="ECO:0000256" key="2">
    <source>
        <dbReference type="ARBA" id="ARBA00022490"/>
    </source>
</evidence>
<evidence type="ECO:0000256" key="14">
    <source>
        <dbReference type="NCBIfam" id="TIGR00648"/>
    </source>
</evidence>
<dbReference type="CDD" id="cd22354">
    <property type="entry name" value="RecU-like"/>
    <property type="match status" value="1"/>
</dbReference>
<dbReference type="NCBIfam" id="TIGR00648">
    <property type="entry name" value="recU"/>
    <property type="match status" value="1"/>
</dbReference>
<organism evidence="15 16">
    <name type="scientific">Ectobacillus funiculus</name>
    <dbReference type="NCBI Taxonomy" id="137993"/>
    <lineage>
        <taxon>Bacteria</taxon>
        <taxon>Bacillati</taxon>
        <taxon>Bacillota</taxon>
        <taxon>Bacilli</taxon>
        <taxon>Bacillales</taxon>
        <taxon>Bacillaceae</taxon>
        <taxon>Ectobacillus</taxon>
    </lineage>
</organism>
<dbReference type="RefSeq" id="WP_129728170.1">
    <property type="nucleotide sequence ID" value="NZ_JBHMAF010000017.1"/>
</dbReference>
<proteinExistence type="inferred from homology"/>
<feature type="binding site" evidence="13">
    <location>
        <position position="119"/>
    </location>
    <ligand>
        <name>Mg(2+)</name>
        <dbReference type="ChEBI" id="CHEBI:18420"/>
    </ligand>
</feature>
<dbReference type="InterPro" id="IPR011856">
    <property type="entry name" value="tRNA_endonuc-like_dom_sf"/>
</dbReference>